<dbReference type="OrthoDB" id="4088837at2759"/>
<gene>
    <name evidence="11" type="ORF">B0I35DRAFT_451873</name>
</gene>
<proteinExistence type="inferred from homology"/>
<dbReference type="GO" id="GO:0005886">
    <property type="term" value="C:plasma membrane"/>
    <property type="evidence" value="ECO:0007669"/>
    <property type="project" value="TreeGrafter"/>
</dbReference>
<reference evidence="11" key="1">
    <citation type="journal article" date="2021" name="Nat. Commun.">
        <title>Genetic determinants of endophytism in the Arabidopsis root mycobiome.</title>
        <authorList>
            <person name="Mesny F."/>
            <person name="Miyauchi S."/>
            <person name="Thiergart T."/>
            <person name="Pickel B."/>
            <person name="Atanasova L."/>
            <person name="Karlsson M."/>
            <person name="Huettel B."/>
            <person name="Barry K.W."/>
            <person name="Haridas S."/>
            <person name="Chen C."/>
            <person name="Bauer D."/>
            <person name="Andreopoulos W."/>
            <person name="Pangilinan J."/>
            <person name="LaButti K."/>
            <person name="Riley R."/>
            <person name="Lipzen A."/>
            <person name="Clum A."/>
            <person name="Drula E."/>
            <person name="Henrissat B."/>
            <person name="Kohler A."/>
            <person name="Grigoriev I.V."/>
            <person name="Martin F.M."/>
            <person name="Hacquard S."/>
        </authorList>
    </citation>
    <scope>NUCLEOTIDE SEQUENCE</scope>
    <source>
        <strain evidence="11">MPI-CAGE-CH-0235</strain>
    </source>
</reference>
<evidence type="ECO:0000259" key="10">
    <source>
        <dbReference type="PROSITE" id="PS50850"/>
    </source>
</evidence>
<evidence type="ECO:0000256" key="8">
    <source>
        <dbReference type="SAM" id="MobiDB-lite"/>
    </source>
</evidence>
<dbReference type="InterPro" id="IPR020846">
    <property type="entry name" value="MFS_dom"/>
</dbReference>
<evidence type="ECO:0000256" key="5">
    <source>
        <dbReference type="ARBA" id="ARBA00022989"/>
    </source>
</evidence>
<dbReference type="FunFam" id="1.20.1250.20:FF:000197">
    <property type="entry name" value="Siderophore iron transporter 1"/>
    <property type="match status" value="1"/>
</dbReference>
<dbReference type="PROSITE" id="PS50850">
    <property type="entry name" value="MFS"/>
    <property type="match status" value="1"/>
</dbReference>
<feature type="transmembrane region" description="Helical" evidence="9">
    <location>
        <begin position="283"/>
        <end position="300"/>
    </location>
</feature>
<dbReference type="GO" id="GO:0006811">
    <property type="term" value="P:monoatomic ion transport"/>
    <property type="evidence" value="ECO:0007669"/>
    <property type="project" value="UniProtKB-KW"/>
</dbReference>
<keyword evidence="5 9" id="KW-1133">Transmembrane helix</keyword>
<evidence type="ECO:0000313" key="11">
    <source>
        <dbReference type="EMBL" id="KAH7317169.1"/>
    </source>
</evidence>
<feature type="transmembrane region" description="Helical" evidence="9">
    <location>
        <begin position="192"/>
        <end position="210"/>
    </location>
</feature>
<dbReference type="PANTHER" id="PTHR23501">
    <property type="entry name" value="MAJOR FACILITATOR SUPERFAMILY"/>
    <property type="match status" value="1"/>
</dbReference>
<dbReference type="Proteomes" id="UP000813444">
    <property type="component" value="Unassembled WGS sequence"/>
</dbReference>
<accession>A0A8K0SUE9</accession>
<feature type="transmembrane region" description="Helical" evidence="9">
    <location>
        <begin position="102"/>
        <end position="122"/>
    </location>
</feature>
<dbReference type="InterPro" id="IPR011701">
    <property type="entry name" value="MFS"/>
</dbReference>
<keyword evidence="12" id="KW-1185">Reference proteome</keyword>
<feature type="transmembrane region" description="Helical" evidence="9">
    <location>
        <begin position="447"/>
        <end position="474"/>
    </location>
</feature>
<evidence type="ECO:0000256" key="2">
    <source>
        <dbReference type="ARBA" id="ARBA00008335"/>
    </source>
</evidence>
<evidence type="ECO:0000256" key="7">
    <source>
        <dbReference type="ARBA" id="ARBA00023136"/>
    </source>
</evidence>
<keyword evidence="7 9" id="KW-0472">Membrane</keyword>
<feature type="transmembrane region" description="Helical" evidence="9">
    <location>
        <begin position="249"/>
        <end position="271"/>
    </location>
</feature>
<comment type="caution">
    <text evidence="11">The sequence shown here is derived from an EMBL/GenBank/DDBJ whole genome shotgun (WGS) entry which is preliminary data.</text>
</comment>
<feature type="compositionally biased region" description="Low complexity" evidence="8">
    <location>
        <begin position="11"/>
        <end position="30"/>
    </location>
</feature>
<keyword evidence="6" id="KW-0406">Ion transport</keyword>
<dbReference type="PANTHER" id="PTHR23501:SF92">
    <property type="entry name" value="GLUTATHIONE EXCHANGER 1-RELATED"/>
    <property type="match status" value="1"/>
</dbReference>
<evidence type="ECO:0000256" key="9">
    <source>
        <dbReference type="SAM" id="Phobius"/>
    </source>
</evidence>
<evidence type="ECO:0000256" key="4">
    <source>
        <dbReference type="ARBA" id="ARBA00022692"/>
    </source>
</evidence>
<comment type="subcellular location">
    <subcellularLocation>
        <location evidence="1">Endomembrane system</location>
        <topology evidence="1">Multi-pass membrane protein</topology>
    </subcellularLocation>
</comment>
<feature type="transmembrane region" description="Helical" evidence="9">
    <location>
        <begin position="332"/>
        <end position="353"/>
    </location>
</feature>
<feature type="region of interest" description="Disordered" evidence="8">
    <location>
        <begin position="1"/>
        <end position="30"/>
    </location>
</feature>
<feature type="transmembrane region" description="Helical" evidence="9">
    <location>
        <begin position="386"/>
        <end position="404"/>
    </location>
</feature>
<comment type="similarity">
    <text evidence="2">Belongs to the major facilitator superfamily.</text>
</comment>
<dbReference type="Pfam" id="PF07690">
    <property type="entry name" value="MFS_1"/>
    <property type="match status" value="1"/>
</dbReference>
<feature type="transmembrane region" description="Helical" evidence="9">
    <location>
        <begin position="161"/>
        <end position="180"/>
    </location>
</feature>
<keyword evidence="4 9" id="KW-0812">Transmembrane</keyword>
<feature type="transmembrane region" description="Helical" evidence="9">
    <location>
        <begin position="359"/>
        <end position="379"/>
    </location>
</feature>
<evidence type="ECO:0000256" key="1">
    <source>
        <dbReference type="ARBA" id="ARBA00004127"/>
    </source>
</evidence>
<dbReference type="Gene3D" id="1.20.1250.20">
    <property type="entry name" value="MFS general substrate transporter like domains"/>
    <property type="match status" value="2"/>
</dbReference>
<dbReference type="EMBL" id="JAGPNK010000008">
    <property type="protein sequence ID" value="KAH7317169.1"/>
    <property type="molecule type" value="Genomic_DNA"/>
</dbReference>
<dbReference type="InterPro" id="IPR036259">
    <property type="entry name" value="MFS_trans_sf"/>
</dbReference>
<evidence type="ECO:0000256" key="3">
    <source>
        <dbReference type="ARBA" id="ARBA00022448"/>
    </source>
</evidence>
<name>A0A8K0SUE9_9HYPO</name>
<dbReference type="GO" id="GO:0012505">
    <property type="term" value="C:endomembrane system"/>
    <property type="evidence" value="ECO:0007669"/>
    <property type="project" value="UniProtKB-SubCell"/>
</dbReference>
<dbReference type="AlphaFoldDB" id="A0A8K0SUE9"/>
<keyword evidence="3" id="KW-0813">Transport</keyword>
<dbReference type="SUPFAM" id="SSF103473">
    <property type="entry name" value="MFS general substrate transporter"/>
    <property type="match status" value="1"/>
</dbReference>
<sequence length="556" mass="59636">MAEETTRLLRTPTSSTSSTSSSSSASSGTSISPARRAVLFASIFLASYAYGLESQVRGTYQPYATSAFGLHSSLATLNVLRSVVAAASQPTASKLADVFGRLNVLVAASSLYTLGIAIEAVANSVPVFFVGAIIYQFGFTCIVLLMEVLIADYSSMRARVFFSYLPALPFLINTWLSGVVTEAVLTHATWRLGIGMWALIYPICSMPLFISLASIERQQAVDADADCKSLVLQDAIPTSVTELFHSLDVIGLIFLISAFSLVLAPLTRIGGTSSHGHWNDPTILVPLVLGLFCVPAFVIWERRGARTPLVPFHLLGDRGVWASLAVRTLLNCAWYTQANFLFTILIVAFDFPIEAATRILSFYSFFGVFSGVAIGLLIYKIRRLRLIIIIGTILFMLAFALLIMHPGGASASAQSGMMGAQILLGLSAGLFAYPTQASIQASAAREYVAILTGLYLAMYNVGGALGTSLAGAIWSQTLYPALEANLAFQPNATLAAAVYNSPFDTIVHYPVGTEIRDAIITSYQGVQQLLCTAGLLLCIPMIAFAFALRNPHLSDH</sequence>
<evidence type="ECO:0000313" key="12">
    <source>
        <dbReference type="Proteomes" id="UP000813444"/>
    </source>
</evidence>
<feature type="transmembrane region" description="Helical" evidence="9">
    <location>
        <begin position="416"/>
        <end position="435"/>
    </location>
</feature>
<feature type="transmembrane region" description="Helical" evidence="9">
    <location>
        <begin position="526"/>
        <end position="548"/>
    </location>
</feature>
<feature type="transmembrane region" description="Helical" evidence="9">
    <location>
        <begin position="128"/>
        <end position="149"/>
    </location>
</feature>
<dbReference type="GO" id="GO:0022857">
    <property type="term" value="F:transmembrane transporter activity"/>
    <property type="evidence" value="ECO:0007669"/>
    <property type="project" value="InterPro"/>
</dbReference>
<protein>
    <submittedName>
        <fullName evidence="11">Major facilitator superfamily domain-containing protein</fullName>
    </submittedName>
</protein>
<evidence type="ECO:0000256" key="6">
    <source>
        <dbReference type="ARBA" id="ARBA00023065"/>
    </source>
</evidence>
<feature type="domain" description="Major facilitator superfamily (MFS) profile" evidence="10">
    <location>
        <begin position="39"/>
        <end position="504"/>
    </location>
</feature>
<organism evidence="11 12">
    <name type="scientific">Stachybotrys elegans</name>
    <dbReference type="NCBI Taxonomy" id="80388"/>
    <lineage>
        <taxon>Eukaryota</taxon>
        <taxon>Fungi</taxon>
        <taxon>Dikarya</taxon>
        <taxon>Ascomycota</taxon>
        <taxon>Pezizomycotina</taxon>
        <taxon>Sordariomycetes</taxon>
        <taxon>Hypocreomycetidae</taxon>
        <taxon>Hypocreales</taxon>
        <taxon>Stachybotryaceae</taxon>
        <taxon>Stachybotrys</taxon>
    </lineage>
</organism>